<protein>
    <submittedName>
        <fullName evidence="1">Uncharacterized protein</fullName>
    </submittedName>
</protein>
<dbReference type="InterPro" id="IPR054205">
    <property type="entry name" value="DUF6911"/>
</dbReference>
<dbReference type="RefSeq" id="WP_254698881.1">
    <property type="nucleotide sequence ID" value="NZ_CP040182.1"/>
</dbReference>
<evidence type="ECO:0000313" key="2">
    <source>
        <dbReference type="Proteomes" id="UP001235341"/>
    </source>
</evidence>
<name>A0ABY9PQE4_SERFO</name>
<gene>
    <name evidence="1" type="ORF">RFB13_26850</name>
</gene>
<evidence type="ECO:0000313" key="1">
    <source>
        <dbReference type="EMBL" id="WMT14744.1"/>
    </source>
</evidence>
<keyword evidence="2" id="KW-1185">Reference proteome</keyword>
<organism evidence="1 2">
    <name type="scientific">Serratia fonticola</name>
    <dbReference type="NCBI Taxonomy" id="47917"/>
    <lineage>
        <taxon>Bacteria</taxon>
        <taxon>Pseudomonadati</taxon>
        <taxon>Pseudomonadota</taxon>
        <taxon>Gammaproteobacteria</taxon>
        <taxon>Enterobacterales</taxon>
        <taxon>Yersiniaceae</taxon>
        <taxon>Serratia</taxon>
    </lineage>
</organism>
<reference evidence="1 2" key="1">
    <citation type="submission" date="2023-08" db="EMBL/GenBank/DDBJ databases">
        <title>Complete Genome and Methylome dissection of Serratia fonticola NEB369.</title>
        <authorList>
            <person name="Fomenkov A."/>
            <person name="Roberts R.D."/>
        </authorList>
    </citation>
    <scope>NUCLEOTIDE SEQUENCE [LARGE SCALE GENOMIC DNA]</scope>
    <source>
        <strain evidence="1 2">NEB369</strain>
    </source>
</reference>
<accession>A0ABY9PQE4</accession>
<sequence>MKIGVESDYLKKEFEADFHLSNKNSFTRIRRPDWDDIKELLLKVKGKEGTVRLTVLPDPDVGPAKLDVSTENGFYLLTLLEYSESDSDVRSYWDMSKIDNKIMIHGNYWPERQLTKDFDLVVRIFKEFFDTGNVSTDLLN</sequence>
<dbReference type="Proteomes" id="UP001235341">
    <property type="component" value="Chromosome"/>
</dbReference>
<dbReference type="EMBL" id="CP133586">
    <property type="protein sequence ID" value="WMT14744.1"/>
    <property type="molecule type" value="Genomic_DNA"/>
</dbReference>
<dbReference type="Pfam" id="PF21852">
    <property type="entry name" value="DUF6911"/>
    <property type="match status" value="1"/>
</dbReference>
<proteinExistence type="predicted"/>